<sequence>MLIAAVVALLAVSVNASSEDYIIEEEFANVTCGSGIKLQHKSTSFRLHSHAIAYGTGSQQNSVTGFPKGDDPNSVFVVHEAFGEKPCKRGTPFRCGSTIRLKHLETKRFLHSHMHESPLSKQQEVSCFSDTTSDGGDNWKVICLASGDTTWKREKDIRLQHVDTGKYICSSKSFQFRHPIPGQLEVAASVKANGDTVWTVQEGIFFSSESN</sequence>
<feature type="signal peptide" evidence="3">
    <location>
        <begin position="1"/>
        <end position="16"/>
    </location>
</feature>
<dbReference type="AlphaFoldDB" id="A0A507DMC0"/>
<dbReference type="SMART" id="SM00472">
    <property type="entry name" value="MIR"/>
    <property type="match status" value="3"/>
</dbReference>
<feature type="chain" id="PRO_5036131059" description="MIR domain-containing protein" evidence="3">
    <location>
        <begin position="17"/>
        <end position="211"/>
    </location>
</feature>
<evidence type="ECO:0000256" key="2">
    <source>
        <dbReference type="ARBA" id="ARBA00022737"/>
    </source>
</evidence>
<dbReference type="Proteomes" id="UP000320475">
    <property type="component" value="Unassembled WGS sequence"/>
</dbReference>
<dbReference type="STRING" id="286115.A0A507DMC0"/>
<dbReference type="InterPro" id="IPR016093">
    <property type="entry name" value="MIR_motif"/>
</dbReference>
<evidence type="ECO:0000313" key="5">
    <source>
        <dbReference type="EMBL" id="TPX45907.1"/>
    </source>
</evidence>
<dbReference type="Gene3D" id="2.80.10.50">
    <property type="match status" value="1"/>
</dbReference>
<evidence type="ECO:0000256" key="1">
    <source>
        <dbReference type="ARBA" id="ARBA00022729"/>
    </source>
</evidence>
<reference evidence="7 8" key="1">
    <citation type="journal article" date="2019" name="Sci. Rep.">
        <title>Comparative genomics of chytrid fungi reveal insights into the obligate biotrophic and pathogenic lifestyle of Synchytrium endobioticum.</title>
        <authorList>
            <person name="van de Vossenberg B.T.L.H."/>
            <person name="Warris S."/>
            <person name="Nguyen H.D.T."/>
            <person name="van Gent-Pelzer M.P.E."/>
            <person name="Joly D.L."/>
            <person name="van de Geest H.C."/>
            <person name="Bonants P.J.M."/>
            <person name="Smith D.S."/>
            <person name="Levesque C.A."/>
            <person name="van der Lee T.A.J."/>
        </authorList>
    </citation>
    <scope>NUCLEOTIDE SEQUENCE [LARGE SCALE GENOMIC DNA]</scope>
    <source>
        <strain evidence="5 8">LEV6574</strain>
        <strain evidence="6 7">MB42</strain>
    </source>
</reference>
<keyword evidence="1 3" id="KW-0732">Signal</keyword>
<dbReference type="PROSITE" id="PS50919">
    <property type="entry name" value="MIR"/>
    <property type="match status" value="3"/>
</dbReference>
<dbReference type="Proteomes" id="UP000317494">
    <property type="component" value="Unassembled WGS sequence"/>
</dbReference>
<feature type="domain" description="MIR" evidence="4">
    <location>
        <begin position="90"/>
        <end position="144"/>
    </location>
</feature>
<proteinExistence type="predicted"/>
<evidence type="ECO:0000256" key="3">
    <source>
        <dbReference type="SAM" id="SignalP"/>
    </source>
</evidence>
<feature type="domain" description="MIR" evidence="4">
    <location>
        <begin position="27"/>
        <end position="81"/>
    </location>
</feature>
<accession>A0A507DMC0</accession>
<feature type="domain" description="MIR" evidence="4">
    <location>
        <begin position="148"/>
        <end position="203"/>
    </location>
</feature>
<dbReference type="EMBL" id="QEAM01000123">
    <property type="protein sequence ID" value="TPX45907.1"/>
    <property type="molecule type" value="Genomic_DNA"/>
</dbReference>
<organism evidence="6 7">
    <name type="scientific">Synchytrium endobioticum</name>
    <dbReference type="NCBI Taxonomy" id="286115"/>
    <lineage>
        <taxon>Eukaryota</taxon>
        <taxon>Fungi</taxon>
        <taxon>Fungi incertae sedis</taxon>
        <taxon>Chytridiomycota</taxon>
        <taxon>Chytridiomycota incertae sedis</taxon>
        <taxon>Chytridiomycetes</taxon>
        <taxon>Synchytriales</taxon>
        <taxon>Synchytriaceae</taxon>
        <taxon>Synchytrium</taxon>
    </lineage>
</organism>
<dbReference type="PANTHER" id="PTHR46809">
    <property type="entry name" value="STROMAL CELL-DERIVED FACTOR 2-LIKE PROTEIN"/>
    <property type="match status" value="1"/>
</dbReference>
<evidence type="ECO:0000313" key="7">
    <source>
        <dbReference type="Proteomes" id="UP000317494"/>
    </source>
</evidence>
<dbReference type="CDD" id="cd23279">
    <property type="entry name" value="beta-trefoil_MIR_SDF2-like"/>
    <property type="match status" value="1"/>
</dbReference>
<dbReference type="EMBL" id="QEAN01000027">
    <property type="protein sequence ID" value="TPX52814.1"/>
    <property type="molecule type" value="Genomic_DNA"/>
</dbReference>
<dbReference type="SUPFAM" id="SSF82109">
    <property type="entry name" value="MIR domain"/>
    <property type="match status" value="1"/>
</dbReference>
<dbReference type="Pfam" id="PF02815">
    <property type="entry name" value="MIR"/>
    <property type="match status" value="1"/>
</dbReference>
<dbReference type="PANTHER" id="PTHR46809:SF2">
    <property type="entry name" value="GH21273P"/>
    <property type="match status" value="1"/>
</dbReference>
<evidence type="ECO:0000313" key="6">
    <source>
        <dbReference type="EMBL" id="TPX52814.1"/>
    </source>
</evidence>
<gene>
    <name evidence="5" type="ORF">SeLEV6574_g03562</name>
    <name evidence="6" type="ORF">SeMB42_g01143</name>
</gene>
<comment type="caution">
    <text evidence="6">The sequence shown here is derived from an EMBL/GenBank/DDBJ whole genome shotgun (WGS) entry which is preliminary data.</text>
</comment>
<dbReference type="OrthoDB" id="5588846at2759"/>
<evidence type="ECO:0000259" key="4">
    <source>
        <dbReference type="PROSITE" id="PS50919"/>
    </source>
</evidence>
<dbReference type="VEuPathDB" id="FungiDB:SeMB42_g01143"/>
<protein>
    <recommendedName>
        <fullName evidence="4">MIR domain-containing protein</fullName>
    </recommendedName>
</protein>
<keyword evidence="2" id="KW-0677">Repeat</keyword>
<name>A0A507DMC0_9FUNG</name>
<keyword evidence="7" id="KW-1185">Reference proteome</keyword>
<dbReference type="InterPro" id="IPR036300">
    <property type="entry name" value="MIR_dom_sf"/>
</dbReference>
<evidence type="ECO:0000313" key="8">
    <source>
        <dbReference type="Proteomes" id="UP000320475"/>
    </source>
</evidence>